<feature type="repeat" description="ANK" evidence="15">
    <location>
        <begin position="685"/>
        <end position="717"/>
    </location>
</feature>
<dbReference type="InterPro" id="IPR002110">
    <property type="entry name" value="Ankyrin_rpt"/>
</dbReference>
<proteinExistence type="inferred from homology"/>
<dbReference type="SUPFAM" id="SSF48403">
    <property type="entry name" value="Ankyrin repeat"/>
    <property type="match status" value="1"/>
</dbReference>
<dbReference type="SUPFAM" id="SSF52540">
    <property type="entry name" value="P-loop containing nucleoside triphosphate hydrolases"/>
    <property type="match status" value="1"/>
</dbReference>
<name>A0AAW2BTW1_9ROSI</name>
<keyword evidence="7" id="KW-0805">Transcription regulation</keyword>
<evidence type="ECO:0000256" key="14">
    <source>
        <dbReference type="ARBA" id="ARBA00023242"/>
    </source>
</evidence>
<evidence type="ECO:0000256" key="2">
    <source>
        <dbReference type="ARBA" id="ARBA00008267"/>
    </source>
</evidence>
<feature type="region of interest" description="Disordered" evidence="16">
    <location>
        <begin position="150"/>
        <end position="187"/>
    </location>
</feature>
<feature type="compositionally biased region" description="Polar residues" evidence="16">
    <location>
        <begin position="176"/>
        <end position="187"/>
    </location>
</feature>
<evidence type="ECO:0000256" key="11">
    <source>
        <dbReference type="ARBA" id="ARBA00023125"/>
    </source>
</evidence>
<keyword evidence="8" id="KW-0346">Stress response</keyword>
<organism evidence="18 19">
    <name type="scientific">Lithocarpus litseifolius</name>
    <dbReference type="NCBI Taxonomy" id="425828"/>
    <lineage>
        <taxon>Eukaryota</taxon>
        <taxon>Viridiplantae</taxon>
        <taxon>Streptophyta</taxon>
        <taxon>Embryophyta</taxon>
        <taxon>Tracheophyta</taxon>
        <taxon>Spermatophyta</taxon>
        <taxon>Magnoliopsida</taxon>
        <taxon>eudicotyledons</taxon>
        <taxon>Gunneridae</taxon>
        <taxon>Pentapetalae</taxon>
        <taxon>rosids</taxon>
        <taxon>fabids</taxon>
        <taxon>Fagales</taxon>
        <taxon>Fagaceae</taxon>
        <taxon>Lithocarpus</taxon>
    </lineage>
</organism>
<keyword evidence="9 15" id="KW-0040">ANK repeat</keyword>
<evidence type="ECO:0000256" key="3">
    <source>
        <dbReference type="ARBA" id="ARBA00022553"/>
    </source>
</evidence>
<feature type="repeat" description="ANK" evidence="15">
    <location>
        <begin position="718"/>
        <end position="750"/>
    </location>
</feature>
<dbReference type="PANTHER" id="PTHR23335">
    <property type="entry name" value="CALMODULIN-BINDING TRANSCRIPTION ACTIVATOR CAMTA"/>
    <property type="match status" value="1"/>
</dbReference>
<dbReference type="FunFam" id="1.20.5.190:FF:000003">
    <property type="entry name" value="Calmodulin-binding transcription activator 2"/>
    <property type="match status" value="1"/>
</dbReference>
<protein>
    <recommendedName>
        <fullName evidence="17">CG-1 domain-containing protein</fullName>
    </recommendedName>
</protein>
<keyword evidence="11" id="KW-0238">DNA-binding</keyword>
<comment type="subcellular location">
    <subcellularLocation>
        <location evidence="1">Nucleus</location>
    </subcellularLocation>
</comment>
<dbReference type="Pfam" id="PF12796">
    <property type="entry name" value="Ank_2"/>
    <property type="match status" value="1"/>
</dbReference>
<dbReference type="InterPro" id="IPR005559">
    <property type="entry name" value="CG-1_dom"/>
</dbReference>
<feature type="compositionally biased region" description="Polar residues" evidence="16">
    <location>
        <begin position="151"/>
        <end position="169"/>
    </location>
</feature>
<sequence>MAERGSYGLPPRLDIKHILSEAQNRWLRPAEICEILRNYQMFQIASEPPNRPTSGSLFLFDRKVLRYFRKDGHNWRKKKDGKTVKEAHEKLKVGSVDVLHCYYAHGEENENFQRRSYWMLEQDLMHIVFVHYLEVKGSRTNIGGIKESDEVTSNFQKDSPLSSSFSPNHNRVPCGSTDSPSPASSLTSLYEDVDSEDVFQASSTSRPFLESQPMENGPLRDRTDAGVLNSYFPHPSADDRGLSSIPGAIDLASWEEVLEHSTRGFHSTVPSNVSSSSSSQPASMGVVLEEENMTLGGPLASGSVVKEEFQNFVPIQSNWQIPFGDNSVNLPIWPTDQSSHLELAYDPGTTLVDPKAHDTIKRNGSELLSTHPVQQNEQPVQNKHQIELTNTESQSSIKSISKMDIPIEGNINYALTLKKHLIDGEQGLKKVDSFSRWASKELGDVDDFHMQTSSGISWSTVECGNVVDDSSLSPSISQDQFFSIIDFSPKWAYTDSENEVLIIGKFLKSLPEVAKCNWSCMFGEVEVTAEVLANGVLCCRAPPHSVGRVPFYVTCSNRLACSEVREFDYRVGSIKDIDIAIIYGEATTEMLLHMRLERLLSLISVSPPSHFVEGVPEKRDLISKVISLKEEEEYYQMAEPISESDLSQHEVKEHRLKILMKEKLYSWLLHKVSEDGKGPSVLDDEGQGVLHLAAALGYDWAIKPIVTSGVSINFRDISGWTALHWAAYCGREQTVGFLVSLGASPGALTDPSPEFPLGRTPADLAGVNGHKGISGFLAEHLLTSYLKSLEMNDPNEVRTEVSGQKVSEQTVTLANYGDIPEALSLRDSLTAVSNATLAADRIHLMFRMHSLERRRITEYDDDDVVRFSDEHALSVVAAKTRKAKQSDGVVHAAATQIQKKFRGWKKRKEFLIIRQRIVKIQAHVRGHQVRKKYRTIIWSVGILEKVILRWRRKGIGLRGFRSDARSEVPKLQDVPSKEDDYDFLKDGRKQTEERLQKALTRVKSMVQYPEARAQYSRLRTAVEGFQETKASMHLFVSWAQLSQICIHLWGQLCLFVGLVSERRHIIWF</sequence>
<dbReference type="PROSITE" id="PS51437">
    <property type="entry name" value="CG_1"/>
    <property type="match status" value="1"/>
</dbReference>
<dbReference type="GO" id="GO:0006357">
    <property type="term" value="P:regulation of transcription by RNA polymerase II"/>
    <property type="evidence" value="ECO:0007669"/>
    <property type="project" value="TreeGrafter"/>
</dbReference>
<dbReference type="SMART" id="SM01076">
    <property type="entry name" value="CG-1"/>
    <property type="match status" value="1"/>
</dbReference>
<dbReference type="Proteomes" id="UP001459277">
    <property type="component" value="Unassembled WGS sequence"/>
</dbReference>
<feature type="region of interest" description="Disordered" evidence="16">
    <location>
        <begin position="201"/>
        <end position="242"/>
    </location>
</feature>
<keyword evidence="6" id="KW-0112">Calmodulin-binding</keyword>
<keyword evidence="4" id="KW-0677">Repeat</keyword>
<feature type="domain" description="CG-1" evidence="17">
    <location>
        <begin position="15"/>
        <end position="141"/>
    </location>
</feature>
<dbReference type="Gene3D" id="1.25.40.20">
    <property type="entry name" value="Ankyrin repeat-containing domain"/>
    <property type="match status" value="1"/>
</dbReference>
<evidence type="ECO:0000256" key="4">
    <source>
        <dbReference type="ARBA" id="ARBA00022737"/>
    </source>
</evidence>
<dbReference type="InterPro" id="IPR013783">
    <property type="entry name" value="Ig-like_fold"/>
</dbReference>
<dbReference type="InterPro" id="IPR036770">
    <property type="entry name" value="Ankyrin_rpt-contain_sf"/>
</dbReference>
<evidence type="ECO:0000256" key="8">
    <source>
        <dbReference type="ARBA" id="ARBA00023016"/>
    </source>
</evidence>
<dbReference type="PROSITE" id="PS50088">
    <property type="entry name" value="ANK_REPEAT"/>
    <property type="match status" value="2"/>
</dbReference>
<dbReference type="Pfam" id="PF03859">
    <property type="entry name" value="CG-1"/>
    <property type="match status" value="1"/>
</dbReference>
<dbReference type="FunFam" id="2.60.40.10:FF:000314">
    <property type="entry name" value="Calmodulin-binding transcription activator 2"/>
    <property type="match status" value="1"/>
</dbReference>
<dbReference type="PROSITE" id="PS50297">
    <property type="entry name" value="ANK_REP_REGION"/>
    <property type="match status" value="1"/>
</dbReference>
<dbReference type="SMART" id="SM00015">
    <property type="entry name" value="IQ"/>
    <property type="match status" value="2"/>
</dbReference>
<dbReference type="GO" id="GO:0009409">
    <property type="term" value="P:response to cold"/>
    <property type="evidence" value="ECO:0007669"/>
    <property type="project" value="UniProtKB-ARBA"/>
</dbReference>
<dbReference type="SMART" id="SM00248">
    <property type="entry name" value="ANK"/>
    <property type="match status" value="2"/>
</dbReference>
<dbReference type="Gene3D" id="1.20.5.190">
    <property type="match status" value="1"/>
</dbReference>
<evidence type="ECO:0000256" key="16">
    <source>
        <dbReference type="SAM" id="MobiDB-lite"/>
    </source>
</evidence>
<evidence type="ECO:0000256" key="12">
    <source>
        <dbReference type="ARBA" id="ARBA00023159"/>
    </source>
</evidence>
<evidence type="ECO:0000256" key="10">
    <source>
        <dbReference type="ARBA" id="ARBA00023054"/>
    </source>
</evidence>
<dbReference type="Pfam" id="PF01833">
    <property type="entry name" value="TIG"/>
    <property type="match status" value="1"/>
</dbReference>
<dbReference type="InterPro" id="IPR027417">
    <property type="entry name" value="P-loop_NTPase"/>
</dbReference>
<dbReference type="PROSITE" id="PS50096">
    <property type="entry name" value="IQ"/>
    <property type="match status" value="2"/>
</dbReference>
<dbReference type="AlphaFoldDB" id="A0AAW2BTW1"/>
<keyword evidence="13" id="KW-0804">Transcription</keyword>
<evidence type="ECO:0000313" key="18">
    <source>
        <dbReference type="EMBL" id="KAK9989093.1"/>
    </source>
</evidence>
<reference evidence="18 19" key="1">
    <citation type="submission" date="2024-01" db="EMBL/GenBank/DDBJ databases">
        <title>A telomere-to-telomere, gap-free genome of sweet tea (Lithocarpus litseifolius).</title>
        <authorList>
            <person name="Zhou J."/>
        </authorList>
    </citation>
    <scope>NUCLEOTIDE SEQUENCE [LARGE SCALE GENOMIC DNA]</scope>
    <source>
        <strain evidence="18">Zhou-2022a</strain>
        <tissue evidence="18">Leaf</tissue>
    </source>
</reference>
<evidence type="ECO:0000256" key="7">
    <source>
        <dbReference type="ARBA" id="ARBA00023015"/>
    </source>
</evidence>
<evidence type="ECO:0000256" key="9">
    <source>
        <dbReference type="ARBA" id="ARBA00023043"/>
    </source>
</evidence>
<dbReference type="PANTHER" id="PTHR23335:SF29">
    <property type="entry name" value="CALMODULIN-BINDING TRANSCRIPTION ACTIVATOR 1"/>
    <property type="match status" value="1"/>
</dbReference>
<dbReference type="Pfam" id="PF00612">
    <property type="entry name" value="IQ"/>
    <property type="match status" value="2"/>
</dbReference>
<dbReference type="EMBL" id="JAZDWU010000010">
    <property type="protein sequence ID" value="KAK9989093.1"/>
    <property type="molecule type" value="Genomic_DNA"/>
</dbReference>
<keyword evidence="3" id="KW-0597">Phosphoprotein</keyword>
<comment type="similarity">
    <text evidence="2">Belongs to the CAMTA family.</text>
</comment>
<gene>
    <name evidence="18" type="ORF">SO802_029332</name>
</gene>
<evidence type="ECO:0000256" key="1">
    <source>
        <dbReference type="ARBA" id="ARBA00004123"/>
    </source>
</evidence>
<keyword evidence="19" id="KW-1185">Reference proteome</keyword>
<keyword evidence="12" id="KW-0010">Activator</keyword>
<dbReference type="GO" id="GO:0005634">
    <property type="term" value="C:nucleus"/>
    <property type="evidence" value="ECO:0007669"/>
    <property type="project" value="UniProtKB-SubCell"/>
</dbReference>
<dbReference type="GO" id="GO:0003690">
    <property type="term" value="F:double-stranded DNA binding"/>
    <property type="evidence" value="ECO:0007669"/>
    <property type="project" value="TreeGrafter"/>
</dbReference>
<keyword evidence="5" id="KW-0106">Calcium</keyword>
<accession>A0AAW2BTW1</accession>
<evidence type="ECO:0000256" key="15">
    <source>
        <dbReference type="PROSITE-ProRule" id="PRU00023"/>
    </source>
</evidence>
<dbReference type="CDD" id="cd23767">
    <property type="entry name" value="IQCD"/>
    <property type="match status" value="1"/>
</dbReference>
<keyword evidence="14" id="KW-0539">Nucleus</keyword>
<dbReference type="InterPro" id="IPR002909">
    <property type="entry name" value="IPT_dom"/>
</dbReference>
<evidence type="ECO:0000256" key="6">
    <source>
        <dbReference type="ARBA" id="ARBA00022860"/>
    </source>
</evidence>
<evidence type="ECO:0000256" key="5">
    <source>
        <dbReference type="ARBA" id="ARBA00022837"/>
    </source>
</evidence>
<dbReference type="InterPro" id="IPR014756">
    <property type="entry name" value="Ig_E-set"/>
</dbReference>
<dbReference type="GO" id="GO:0005516">
    <property type="term" value="F:calmodulin binding"/>
    <property type="evidence" value="ECO:0007669"/>
    <property type="project" value="UniProtKB-KW"/>
</dbReference>
<keyword evidence="10" id="KW-0175">Coiled coil</keyword>
<evidence type="ECO:0000259" key="17">
    <source>
        <dbReference type="PROSITE" id="PS51437"/>
    </source>
</evidence>
<evidence type="ECO:0000313" key="19">
    <source>
        <dbReference type="Proteomes" id="UP001459277"/>
    </source>
</evidence>
<dbReference type="GO" id="GO:0003712">
    <property type="term" value="F:transcription coregulator activity"/>
    <property type="evidence" value="ECO:0007669"/>
    <property type="project" value="TreeGrafter"/>
</dbReference>
<comment type="caution">
    <text evidence="18">The sequence shown here is derived from an EMBL/GenBank/DDBJ whole genome shotgun (WGS) entry which is preliminary data.</text>
</comment>
<dbReference type="SUPFAM" id="SSF81296">
    <property type="entry name" value="E set domains"/>
    <property type="match status" value="1"/>
</dbReference>
<evidence type="ECO:0000256" key="13">
    <source>
        <dbReference type="ARBA" id="ARBA00023163"/>
    </source>
</evidence>
<dbReference type="InterPro" id="IPR000048">
    <property type="entry name" value="IQ_motif_EF-hand-BS"/>
</dbReference>
<dbReference type="Gene3D" id="2.60.40.10">
    <property type="entry name" value="Immunoglobulins"/>
    <property type="match status" value="1"/>
</dbReference>